<reference evidence="2 3" key="1">
    <citation type="journal article" date="2021" name="BMC Genomics">
        <title>Telomere-to-telomere genome assembly of asparaginase-producing Trichoderma simmonsii.</title>
        <authorList>
            <person name="Chung D."/>
            <person name="Kwon Y.M."/>
            <person name="Yang Y."/>
        </authorList>
    </citation>
    <scope>NUCLEOTIDE SEQUENCE [LARGE SCALE GENOMIC DNA]</scope>
    <source>
        <strain evidence="2 3">GH-Sj1</strain>
    </source>
</reference>
<dbReference type="InterPro" id="IPR053137">
    <property type="entry name" value="NLR-like"/>
</dbReference>
<dbReference type="PANTHER" id="PTHR46082">
    <property type="entry name" value="ATP/GTP-BINDING PROTEIN-RELATED"/>
    <property type="match status" value="1"/>
</dbReference>
<protein>
    <submittedName>
        <fullName evidence="2">PNP_UDP_1 domain-containing protein</fullName>
    </submittedName>
</protein>
<feature type="compositionally biased region" description="Acidic residues" evidence="1">
    <location>
        <begin position="594"/>
        <end position="603"/>
    </location>
</feature>
<evidence type="ECO:0000256" key="1">
    <source>
        <dbReference type="SAM" id="MobiDB-lite"/>
    </source>
</evidence>
<sequence>MMEYKQYYDLVEHTIGWVCTLPNEQAAATVMLERRHQISDRLPDDDNTYIFGAIDHHNIVIVAPHSGSYTDATTLVTRMLLTCPNIRIILMVGIGGGIPQKTRLGDVVVSFPSGTDPGVVQWDMGKADAGGSQGSLIRTGSLAPPPNAILTAIGKMENDPIMTRDKLLTCLKDLESRSDMPKSFFKSDSRQDILYESTYNHVKGPWDDDYLQGDGCLHCDKRKIVQRRTREGGMMIHYGLIASGNQAIKNGLLRDELYNKYDKNIFCIETEAAGLRNDYPCVVIRGICDYSDSHRNNEWQDYASATAAAYAKAFLKILPSSEVDKLRPLKHSIPFVAAAAMNLPRPLWGDITKGVLNATEDYKILNQDQNGGNKADDLASREQFSDSGYASIPRKTFEASGNFQNEASMPELYSVIRGSDLHLTNIPQESISTSVEEQEDDRTEYSAATGLSNPRLEGLVSQLANQLIGEVYVDGLDAQSIETICFALQDLLKDFALKMGLDAQSQIQRDVMYYTHKYSEKIADRIETRLHERYREDNKLAPEITREMTKDWLKNLTGDFESYEMAAVQEVEEDHFQEDDIHDDHIGQNHEEDKDQNDEEDKEESIPDLGEYRDLISGSPAYSWLLGNLRRESAMEPKCSDSMKDINQKIVSFLPHIRHISKSRSSESFQMTFLINWDPANFLEEQQYEESLDEAIERAVTLTGSAKNAQALTTLQYLRQTWPTTGEHVLKLVKDVMCGPREQTYTCHLREGTQLTAWIADAEFITEVSGTRASIAEIGEQLAWLSASLRSSLGDTGVTFYTPFVHIIQPENTGVRISDSKTRCRIEYTGGKEENNLLGNGDCWHNMFRNPVLVKGFPVLRRPKLDTGLEMSLNMIAALANTQRIDEFNGKIFIKGFSTMLIPTDHTDGVVIWHLQYRSNGEHISYFDACVPHIPISISDLEESRNIVGWCSQADIFAGATEANYNVQRSGLPKPTADCVLHNVSISAGKYITGGINFAMGIKDQPIHLIRGSYTPKLEWIHDKYIVLWDEKCKRGWLLNGTTALLHLSRAALKHKQEGPFKSSLLFEPELMEEATERLTAESAIKVLTNENNMKLKIYRDKSQYNEIILRRGTDREEVIYEEKENFYRFQDLVDDLYNNLEKMVEYQTNTTNKDGMSLKCRVRKHLDGWEFDDITKNKDCHPRVATLEAMGQGWVNLITDIGAVVLLGNNFGEIIRPSNTEATCDRWSQMPEDRYYLGACVLDLINIMRSYGEEGGEQLKLTNNISWHSSDKAFGPCNCNIKTDSNHSYLVQELRKPKDSRGIPRAGSRTLKARGAVIFSHNIQLNWMWDDTGVSIKSKLPVALETSHRVNALVSHQIQMLGGGDNSLSLTSGHLSPGAESTTTEQCDSYTGLHESQTGASINGSLVTSISNTPGYSVSGSQTPSRIFGEELLDSDPASSQEAKVPTRKDSGDTDTQQKNSRLGKRELFKQQFSQVVQKLGCF</sequence>
<dbReference type="InterPro" id="IPR035994">
    <property type="entry name" value="Nucleoside_phosphorylase_sf"/>
</dbReference>
<dbReference type="PANTHER" id="PTHR46082:SF11">
    <property type="entry name" value="AAA+ ATPASE DOMAIN-CONTAINING PROTEIN-RELATED"/>
    <property type="match status" value="1"/>
</dbReference>
<feature type="region of interest" description="Disordered" evidence="1">
    <location>
        <begin position="429"/>
        <end position="450"/>
    </location>
</feature>
<accession>A0A8G0PNC1</accession>
<feature type="region of interest" description="Disordered" evidence="1">
    <location>
        <begin position="585"/>
        <end position="613"/>
    </location>
</feature>
<name>A0A8G0PNC1_9HYPO</name>
<feature type="region of interest" description="Disordered" evidence="1">
    <location>
        <begin position="1435"/>
        <end position="1467"/>
    </location>
</feature>
<organism evidence="2 3">
    <name type="scientific">Trichoderma simmonsii</name>
    <dbReference type="NCBI Taxonomy" id="1491479"/>
    <lineage>
        <taxon>Eukaryota</taxon>
        <taxon>Fungi</taxon>
        <taxon>Dikarya</taxon>
        <taxon>Ascomycota</taxon>
        <taxon>Pezizomycotina</taxon>
        <taxon>Sordariomycetes</taxon>
        <taxon>Hypocreomycetidae</taxon>
        <taxon>Hypocreales</taxon>
        <taxon>Hypocreaceae</taxon>
        <taxon>Trichoderma</taxon>
    </lineage>
</organism>
<dbReference type="EMBL" id="CP075870">
    <property type="protein sequence ID" value="QYT05570.1"/>
    <property type="molecule type" value="Genomic_DNA"/>
</dbReference>
<gene>
    <name evidence="2" type="ORF">H0G86_012463</name>
</gene>
<dbReference type="Gene3D" id="3.40.50.1580">
    <property type="entry name" value="Nucleoside phosphorylase domain"/>
    <property type="match status" value="1"/>
</dbReference>
<keyword evidence="3" id="KW-1185">Reference proteome</keyword>
<dbReference type="Proteomes" id="UP000826661">
    <property type="component" value="Chromosome VII"/>
</dbReference>
<evidence type="ECO:0000313" key="2">
    <source>
        <dbReference type="EMBL" id="QYT05570.1"/>
    </source>
</evidence>
<dbReference type="GO" id="GO:0003824">
    <property type="term" value="F:catalytic activity"/>
    <property type="evidence" value="ECO:0007669"/>
    <property type="project" value="InterPro"/>
</dbReference>
<evidence type="ECO:0000313" key="3">
    <source>
        <dbReference type="Proteomes" id="UP000826661"/>
    </source>
</evidence>
<dbReference type="SUPFAM" id="SSF53167">
    <property type="entry name" value="Purine and uridine phosphorylases"/>
    <property type="match status" value="1"/>
</dbReference>
<dbReference type="GO" id="GO:0009116">
    <property type="term" value="P:nucleoside metabolic process"/>
    <property type="evidence" value="ECO:0007669"/>
    <property type="project" value="InterPro"/>
</dbReference>
<proteinExistence type="predicted"/>